<feature type="domain" description="Soluble ligand binding" evidence="3">
    <location>
        <begin position="34"/>
        <end position="85"/>
    </location>
</feature>
<name>A0A6L7AAR6_LEULA</name>
<comment type="caution">
    <text evidence="4">The sequence shown here is derived from an EMBL/GenBank/DDBJ whole genome shotgun (WGS) entry which is preliminary data.</text>
</comment>
<organism evidence="4 5">
    <name type="scientific">Leuconostoc lactis</name>
    <dbReference type="NCBI Taxonomy" id="1246"/>
    <lineage>
        <taxon>Bacteria</taxon>
        <taxon>Bacillati</taxon>
        <taxon>Bacillota</taxon>
        <taxon>Bacilli</taxon>
        <taxon>Lactobacillales</taxon>
        <taxon>Lactobacillaceae</taxon>
        <taxon>Leuconostoc</taxon>
    </lineage>
</organism>
<reference evidence="4 5" key="1">
    <citation type="submission" date="2019-12" db="EMBL/GenBank/DDBJ databases">
        <title>Complete genome sequence of Leuconostoc lactis strain AVN1 provides insights into metabolic potential.</title>
        <authorList>
            <person name="Besrour N."/>
            <person name="Najjari A."/>
            <person name="Fhoula I."/>
            <person name="Jaballah S."/>
            <person name="Klibi N."/>
            <person name="Ouzari H.I."/>
        </authorList>
    </citation>
    <scope>NUCLEOTIDE SEQUENCE [LARGE SCALE GENOMIC DNA]</scope>
    <source>
        <strain evidence="4 5">AVN1</strain>
    </source>
</reference>
<evidence type="ECO:0000256" key="1">
    <source>
        <dbReference type="SAM" id="MobiDB-lite"/>
    </source>
</evidence>
<dbReference type="Pfam" id="PF10531">
    <property type="entry name" value="SLBB"/>
    <property type="match status" value="1"/>
</dbReference>
<evidence type="ECO:0000256" key="2">
    <source>
        <dbReference type="SAM" id="Phobius"/>
    </source>
</evidence>
<evidence type="ECO:0000259" key="3">
    <source>
        <dbReference type="Pfam" id="PF10531"/>
    </source>
</evidence>
<feature type="compositionally biased region" description="Basic and acidic residues" evidence="1">
    <location>
        <begin position="144"/>
        <end position="153"/>
    </location>
</feature>
<dbReference type="InterPro" id="IPR019554">
    <property type="entry name" value="Soluble_ligand-bd"/>
</dbReference>
<keyword evidence="2" id="KW-1133">Transmembrane helix</keyword>
<accession>A0A6L7AAR6</accession>
<evidence type="ECO:0000313" key="4">
    <source>
        <dbReference type="EMBL" id="MWN21550.1"/>
    </source>
</evidence>
<dbReference type="AlphaFoldDB" id="A0A6L7AAR6"/>
<proteinExistence type="predicted"/>
<feature type="region of interest" description="Disordered" evidence="1">
    <location>
        <begin position="131"/>
        <end position="153"/>
    </location>
</feature>
<protein>
    <recommendedName>
        <fullName evidence="3">Soluble ligand binding domain-containing protein</fullName>
    </recommendedName>
</protein>
<dbReference type="Proteomes" id="UP000478636">
    <property type="component" value="Unassembled WGS sequence"/>
</dbReference>
<evidence type="ECO:0000313" key="5">
    <source>
        <dbReference type="Proteomes" id="UP000478636"/>
    </source>
</evidence>
<sequence length="153" mass="16797">MIAYREANGGFKQISDLKAKQGNRAEHTETKVLIDIKGAVKQPGVYDVSQQPRLQAAVAKAGGLTDQAEILTINLAQKLTDGQMVRGMLEQFEQVKVILSRGKRWLLLILIIVGSLLLFFASRLPIGHDSASKAMPSHVSNHAADQKQVDHRC</sequence>
<gene>
    <name evidence="4" type="ORF">GQS40_09990</name>
</gene>
<feature type="transmembrane region" description="Helical" evidence="2">
    <location>
        <begin position="105"/>
        <end position="126"/>
    </location>
</feature>
<dbReference type="EMBL" id="WSZI01000016">
    <property type="protein sequence ID" value="MWN21550.1"/>
    <property type="molecule type" value="Genomic_DNA"/>
</dbReference>
<dbReference type="Gene3D" id="3.10.560.10">
    <property type="entry name" value="Outer membrane lipoprotein wza domain like"/>
    <property type="match status" value="1"/>
</dbReference>
<keyword evidence="2" id="KW-0472">Membrane</keyword>
<keyword evidence="2" id="KW-0812">Transmembrane</keyword>